<keyword evidence="3 8" id="KW-0732">Signal</keyword>
<keyword evidence="6" id="KW-0326">Glycosidase</keyword>
<dbReference type="GO" id="GO:0000272">
    <property type="term" value="P:polysaccharide catabolic process"/>
    <property type="evidence" value="ECO:0007669"/>
    <property type="project" value="UniProtKB-KW"/>
</dbReference>
<keyword evidence="2" id="KW-0964">Secreted</keyword>
<evidence type="ECO:0000256" key="5">
    <source>
        <dbReference type="ARBA" id="ARBA00023277"/>
    </source>
</evidence>
<reference evidence="9 10" key="1">
    <citation type="submission" date="2019-07" db="EMBL/GenBank/DDBJ databases">
        <authorList>
            <person name="Zhu P."/>
        </authorList>
    </citation>
    <scope>NUCLEOTIDE SEQUENCE [LARGE SCALE GENOMIC DNA]</scope>
    <source>
        <strain evidence="9 10">SSL-25</strain>
    </source>
</reference>
<protein>
    <recommendedName>
        <fullName evidence="11">Glycoside hydrolase family 75 protein</fullName>
    </recommendedName>
</protein>
<dbReference type="GO" id="GO:0016977">
    <property type="term" value="F:chitosanase activity"/>
    <property type="evidence" value="ECO:0007669"/>
    <property type="project" value="InterPro"/>
</dbReference>
<accession>A0A5B8IQ61</accession>
<feature type="signal peptide" evidence="8">
    <location>
        <begin position="1"/>
        <end position="29"/>
    </location>
</feature>
<dbReference type="EMBL" id="CP042266">
    <property type="protein sequence ID" value="QDY79749.1"/>
    <property type="molecule type" value="Genomic_DNA"/>
</dbReference>
<dbReference type="OrthoDB" id="4334655at2"/>
<dbReference type="GO" id="GO:0005576">
    <property type="term" value="C:extracellular region"/>
    <property type="evidence" value="ECO:0007669"/>
    <property type="project" value="UniProtKB-SubCell"/>
</dbReference>
<evidence type="ECO:0000256" key="2">
    <source>
        <dbReference type="ARBA" id="ARBA00022525"/>
    </source>
</evidence>
<evidence type="ECO:0000256" key="8">
    <source>
        <dbReference type="SAM" id="SignalP"/>
    </source>
</evidence>
<gene>
    <name evidence="9" type="ORF">FQU76_28060</name>
</gene>
<proteinExistence type="predicted"/>
<dbReference type="RefSeq" id="WP_146483034.1">
    <property type="nucleotide sequence ID" value="NZ_CP042266.1"/>
</dbReference>
<evidence type="ECO:0000256" key="4">
    <source>
        <dbReference type="ARBA" id="ARBA00022801"/>
    </source>
</evidence>
<keyword evidence="5" id="KW-0119">Carbohydrate metabolism</keyword>
<evidence type="ECO:0000256" key="1">
    <source>
        <dbReference type="ARBA" id="ARBA00004613"/>
    </source>
</evidence>
<sequence>MHVRTIALATTCGAALLAAAAAPAPPATATTAQTPPRSARANAVGAAELLAKTRGCDRISRGKYRKDAGAKATVPVCAADGAVYWKADLDIACDGRKTTRCNRKTDPWFLPDTAFHQSDGKALDAGRLPYVVVPAPSKIWRYPDSDIRGGGVVAVVHGNRVRYGVVGDTGPAKIVGEASYAMAESLGIDPDPVSGGVSGGVTYIFFRGSRATPIESRAAATRLGERLARAFVAAE</sequence>
<keyword evidence="10" id="KW-1185">Reference proteome</keyword>
<dbReference type="PANTHER" id="PTHR42061:SF6">
    <property type="entry name" value="ENDO-CHITOSANASE"/>
    <property type="match status" value="1"/>
</dbReference>
<evidence type="ECO:0000256" key="6">
    <source>
        <dbReference type="ARBA" id="ARBA00023295"/>
    </source>
</evidence>
<evidence type="ECO:0000313" key="9">
    <source>
        <dbReference type="EMBL" id="QDY79749.1"/>
    </source>
</evidence>
<comment type="subcellular location">
    <subcellularLocation>
        <location evidence="1">Secreted</location>
    </subcellularLocation>
</comment>
<organism evidence="9 10">
    <name type="scientific">Streptomyces qinzhouensis</name>
    <dbReference type="NCBI Taxonomy" id="2599401"/>
    <lineage>
        <taxon>Bacteria</taxon>
        <taxon>Bacillati</taxon>
        <taxon>Actinomycetota</taxon>
        <taxon>Actinomycetes</taxon>
        <taxon>Kitasatosporales</taxon>
        <taxon>Streptomycetaceae</taxon>
        <taxon>Streptomyces</taxon>
    </lineage>
</organism>
<evidence type="ECO:0000313" key="10">
    <source>
        <dbReference type="Proteomes" id="UP000320580"/>
    </source>
</evidence>
<keyword evidence="4" id="KW-0378">Hydrolase</keyword>
<dbReference type="AlphaFoldDB" id="A0A5B8IQ61"/>
<evidence type="ECO:0000256" key="3">
    <source>
        <dbReference type="ARBA" id="ARBA00022729"/>
    </source>
</evidence>
<feature type="chain" id="PRO_5022894878" description="Glycoside hydrolase family 75 protein" evidence="8">
    <location>
        <begin position="30"/>
        <end position="235"/>
    </location>
</feature>
<keyword evidence="7" id="KW-0624">Polysaccharide degradation</keyword>
<evidence type="ECO:0000256" key="7">
    <source>
        <dbReference type="ARBA" id="ARBA00023326"/>
    </source>
</evidence>
<dbReference type="Pfam" id="PF07335">
    <property type="entry name" value="Glyco_hydro_75"/>
    <property type="match status" value="1"/>
</dbReference>
<evidence type="ECO:0008006" key="11">
    <source>
        <dbReference type="Google" id="ProtNLM"/>
    </source>
</evidence>
<name>A0A5B8IQ61_9ACTN</name>
<dbReference type="PANTHER" id="PTHR42061">
    <property type="entry name" value="ENDO-CHITOSANASE"/>
    <property type="match status" value="1"/>
</dbReference>
<dbReference type="InterPro" id="IPR009939">
    <property type="entry name" value="Chitosanase_fungal"/>
</dbReference>
<dbReference type="Proteomes" id="UP000320580">
    <property type="component" value="Chromosome"/>
</dbReference>
<dbReference type="KEGG" id="sqz:FQU76_28060"/>